<evidence type="ECO:0000313" key="2">
    <source>
        <dbReference type="Proteomes" id="UP000281553"/>
    </source>
</evidence>
<sequence>MPSNRRNILSVRGYGGSLILHRYIFVASNFSNPGIFSTFRQPFLHFYHETKRFCYTTDFLATECGALD</sequence>
<dbReference type="Proteomes" id="UP000281553">
    <property type="component" value="Unassembled WGS sequence"/>
</dbReference>
<protein>
    <submittedName>
        <fullName evidence="1">Uncharacterized protein</fullName>
    </submittedName>
</protein>
<name>A0A3P7RQ46_DIBLA</name>
<gene>
    <name evidence="1" type="ORF">DILT_LOCUS19574</name>
</gene>
<dbReference type="AlphaFoldDB" id="A0A3P7RQ46"/>
<evidence type="ECO:0000313" key="1">
    <source>
        <dbReference type="EMBL" id="VDN45322.1"/>
    </source>
</evidence>
<dbReference type="EMBL" id="UYRU01115901">
    <property type="protein sequence ID" value="VDN45322.1"/>
    <property type="molecule type" value="Genomic_DNA"/>
</dbReference>
<proteinExistence type="predicted"/>
<keyword evidence="2" id="KW-1185">Reference proteome</keyword>
<reference evidence="1 2" key="1">
    <citation type="submission" date="2018-11" db="EMBL/GenBank/DDBJ databases">
        <authorList>
            <consortium name="Pathogen Informatics"/>
        </authorList>
    </citation>
    <scope>NUCLEOTIDE SEQUENCE [LARGE SCALE GENOMIC DNA]</scope>
</reference>
<organism evidence="1 2">
    <name type="scientific">Dibothriocephalus latus</name>
    <name type="common">Fish tapeworm</name>
    <name type="synonym">Diphyllobothrium latum</name>
    <dbReference type="NCBI Taxonomy" id="60516"/>
    <lineage>
        <taxon>Eukaryota</taxon>
        <taxon>Metazoa</taxon>
        <taxon>Spiralia</taxon>
        <taxon>Lophotrochozoa</taxon>
        <taxon>Platyhelminthes</taxon>
        <taxon>Cestoda</taxon>
        <taxon>Eucestoda</taxon>
        <taxon>Diphyllobothriidea</taxon>
        <taxon>Diphyllobothriidae</taxon>
        <taxon>Dibothriocephalus</taxon>
    </lineage>
</organism>
<accession>A0A3P7RQ46</accession>